<dbReference type="EMBL" id="CP036259">
    <property type="protein sequence ID" value="QDR81232.1"/>
    <property type="molecule type" value="Genomic_DNA"/>
</dbReference>
<dbReference type="Gene3D" id="1.20.120.530">
    <property type="entry name" value="GntR ligand-binding domain-like"/>
    <property type="match status" value="1"/>
</dbReference>
<dbReference type="PROSITE" id="PS50949">
    <property type="entry name" value="HTH_GNTR"/>
    <property type="match status" value="1"/>
</dbReference>
<evidence type="ECO:0000256" key="1">
    <source>
        <dbReference type="ARBA" id="ARBA00023015"/>
    </source>
</evidence>
<dbReference type="Gene3D" id="1.10.10.10">
    <property type="entry name" value="Winged helix-like DNA-binding domain superfamily/Winged helix DNA-binding domain"/>
    <property type="match status" value="1"/>
</dbReference>
<evidence type="ECO:0000259" key="4">
    <source>
        <dbReference type="PROSITE" id="PS50949"/>
    </source>
</evidence>
<gene>
    <name evidence="5" type="primary">rspR_1</name>
    <name evidence="5" type="ORF">SPTER_26060</name>
</gene>
<dbReference type="CDD" id="cd07377">
    <property type="entry name" value="WHTH_GntR"/>
    <property type="match status" value="1"/>
</dbReference>
<protein>
    <submittedName>
        <fullName evidence="5">HTH-type transcriptional repressor RspR</fullName>
    </submittedName>
</protein>
<dbReference type="InterPro" id="IPR000524">
    <property type="entry name" value="Tscrpt_reg_HTH_GntR"/>
</dbReference>
<feature type="domain" description="HTH gntR-type" evidence="4">
    <location>
        <begin position="6"/>
        <end position="73"/>
    </location>
</feature>
<dbReference type="InterPro" id="IPR008920">
    <property type="entry name" value="TF_FadR/GntR_C"/>
</dbReference>
<dbReference type="KEGG" id="sted:SPTER_26060"/>
<dbReference type="GO" id="GO:0003700">
    <property type="term" value="F:DNA-binding transcription factor activity"/>
    <property type="evidence" value="ECO:0007669"/>
    <property type="project" value="InterPro"/>
</dbReference>
<evidence type="ECO:0000256" key="3">
    <source>
        <dbReference type="ARBA" id="ARBA00023163"/>
    </source>
</evidence>
<proteinExistence type="predicted"/>
<dbReference type="AlphaFoldDB" id="A0A517DV51"/>
<dbReference type="SMART" id="SM00895">
    <property type="entry name" value="FCD"/>
    <property type="match status" value="1"/>
</dbReference>
<reference evidence="5 6" key="1">
    <citation type="submission" date="2019-02" db="EMBL/GenBank/DDBJ databases">
        <title>Closed genome of Sporomusa termitida DSM 4440.</title>
        <authorList>
            <person name="Poehlein A."/>
            <person name="Daniel R."/>
        </authorList>
    </citation>
    <scope>NUCLEOTIDE SEQUENCE [LARGE SCALE GENOMIC DNA]</scope>
    <source>
        <strain evidence="5 6">DSM 4440</strain>
    </source>
</reference>
<dbReference type="SMART" id="SM00345">
    <property type="entry name" value="HTH_GNTR"/>
    <property type="match status" value="1"/>
</dbReference>
<dbReference type="GO" id="GO:0003677">
    <property type="term" value="F:DNA binding"/>
    <property type="evidence" value="ECO:0007669"/>
    <property type="project" value="UniProtKB-KW"/>
</dbReference>
<dbReference type="SUPFAM" id="SSF46785">
    <property type="entry name" value="Winged helix' DNA-binding domain"/>
    <property type="match status" value="1"/>
</dbReference>
<dbReference type="Proteomes" id="UP000320776">
    <property type="component" value="Chromosome"/>
</dbReference>
<keyword evidence="3" id="KW-0804">Transcription</keyword>
<sequence>MSNNELSLAEKAYITLKEMIITLKLKPGEVVSENEISKLLGIGRMPIREAFKRLESAALVSIIPRRGILITEIKTDEIFLQLEVRAVLEELIVKRACKYATASERERLLQLANQYEQATKDNDRFYAVQIDEQFNQLLGQCSKNLFAWQAIVPFYALSQRIYFYHYESNEELTLEINYAHIDLMKMIAAGEEKEAIQKLNCVLDYTENLIRRNMNTWLPAKE</sequence>
<accession>A0A517DV51</accession>
<name>A0A517DV51_9FIRM</name>
<dbReference type="InterPro" id="IPR011711">
    <property type="entry name" value="GntR_C"/>
</dbReference>
<keyword evidence="6" id="KW-1185">Reference proteome</keyword>
<dbReference type="SUPFAM" id="SSF48008">
    <property type="entry name" value="GntR ligand-binding domain-like"/>
    <property type="match status" value="1"/>
</dbReference>
<dbReference type="InterPro" id="IPR036388">
    <property type="entry name" value="WH-like_DNA-bd_sf"/>
</dbReference>
<dbReference type="OrthoDB" id="9781630at2"/>
<dbReference type="InterPro" id="IPR036390">
    <property type="entry name" value="WH_DNA-bd_sf"/>
</dbReference>
<organism evidence="5 6">
    <name type="scientific">Sporomusa termitida</name>
    <dbReference type="NCBI Taxonomy" id="2377"/>
    <lineage>
        <taxon>Bacteria</taxon>
        <taxon>Bacillati</taxon>
        <taxon>Bacillota</taxon>
        <taxon>Negativicutes</taxon>
        <taxon>Selenomonadales</taxon>
        <taxon>Sporomusaceae</taxon>
        <taxon>Sporomusa</taxon>
    </lineage>
</organism>
<evidence type="ECO:0000256" key="2">
    <source>
        <dbReference type="ARBA" id="ARBA00023125"/>
    </source>
</evidence>
<evidence type="ECO:0000313" key="5">
    <source>
        <dbReference type="EMBL" id="QDR81232.1"/>
    </source>
</evidence>
<dbReference type="Pfam" id="PF00392">
    <property type="entry name" value="GntR"/>
    <property type="match status" value="1"/>
</dbReference>
<dbReference type="Pfam" id="PF07729">
    <property type="entry name" value="FCD"/>
    <property type="match status" value="1"/>
</dbReference>
<dbReference type="PANTHER" id="PTHR43537:SF45">
    <property type="entry name" value="GNTR FAMILY REGULATORY PROTEIN"/>
    <property type="match status" value="1"/>
</dbReference>
<keyword evidence="2" id="KW-0238">DNA-binding</keyword>
<evidence type="ECO:0000313" key="6">
    <source>
        <dbReference type="Proteomes" id="UP000320776"/>
    </source>
</evidence>
<keyword evidence="1" id="KW-0805">Transcription regulation</keyword>
<dbReference type="RefSeq" id="WP_144350754.1">
    <property type="nucleotide sequence ID" value="NZ_CP036259.1"/>
</dbReference>
<dbReference type="PANTHER" id="PTHR43537">
    <property type="entry name" value="TRANSCRIPTIONAL REGULATOR, GNTR FAMILY"/>
    <property type="match status" value="1"/>
</dbReference>